<gene>
    <name evidence="2" type="ORF">GLOINDRAFT_2681</name>
</gene>
<accession>U9U2Z6</accession>
<organism evidence="2">
    <name type="scientific">Rhizophagus irregularis (strain DAOM 181602 / DAOM 197198 / MUCL 43194)</name>
    <name type="common">Arbuscular mycorrhizal fungus</name>
    <name type="synonym">Glomus intraradices</name>
    <dbReference type="NCBI Taxonomy" id="747089"/>
    <lineage>
        <taxon>Eukaryota</taxon>
        <taxon>Fungi</taxon>
        <taxon>Fungi incertae sedis</taxon>
        <taxon>Mucoromycota</taxon>
        <taxon>Glomeromycotina</taxon>
        <taxon>Glomeromycetes</taxon>
        <taxon>Glomerales</taxon>
        <taxon>Glomeraceae</taxon>
        <taxon>Rhizophagus</taxon>
    </lineage>
</organism>
<dbReference type="AlphaFoldDB" id="U9U2Z6"/>
<name>U9U2Z6_RHIID</name>
<feature type="region of interest" description="Disordered" evidence="1">
    <location>
        <begin position="1"/>
        <end position="34"/>
    </location>
</feature>
<protein>
    <submittedName>
        <fullName evidence="2">Uncharacterized protein</fullName>
    </submittedName>
</protein>
<reference evidence="2" key="1">
    <citation type="submission" date="2013-07" db="EMBL/GenBank/DDBJ databases">
        <title>The genome of an arbuscular mycorrhizal fungus provides insights into the evolution of the oldest plant symbiosis.</title>
        <authorList>
            <consortium name="DOE Joint Genome Institute"/>
            <person name="Tisserant E."/>
            <person name="Malbreil M."/>
            <person name="Kuo A."/>
            <person name="Kohler A."/>
            <person name="Symeonidi A."/>
            <person name="Balestrini R."/>
            <person name="Charron P."/>
            <person name="Duensing N."/>
            <person name="Frei-dit-Frey N."/>
            <person name="Gianinazzi-Pearson V."/>
            <person name="Gilbert B."/>
            <person name="Handa Y."/>
            <person name="Hijri M."/>
            <person name="Kaul R."/>
            <person name="Kawaguchi M."/>
            <person name="Krajinski F."/>
            <person name="Lammers P."/>
            <person name="Lapierre D."/>
            <person name="Masclaux F.G."/>
            <person name="Murat C."/>
            <person name="Morin E."/>
            <person name="Ndikumana S."/>
            <person name="Pagni M."/>
            <person name="Petitpierre D."/>
            <person name="Requena N."/>
            <person name="Rosikiewicz P."/>
            <person name="Riley R."/>
            <person name="Saito K."/>
            <person name="San Clemente H."/>
            <person name="Shapiro H."/>
            <person name="van Tuinen D."/>
            <person name="Becard G."/>
            <person name="Bonfante P."/>
            <person name="Paszkowski U."/>
            <person name="Shachar-Hill Y."/>
            <person name="Young J.P."/>
            <person name="Sanders I.R."/>
            <person name="Henrissat B."/>
            <person name="Rensing S.A."/>
            <person name="Grigoriev I.V."/>
            <person name="Corradi N."/>
            <person name="Roux C."/>
            <person name="Martin F."/>
        </authorList>
    </citation>
    <scope>NUCLEOTIDE SEQUENCE</scope>
    <source>
        <strain evidence="2">DAOM 197198</strain>
    </source>
</reference>
<evidence type="ECO:0000256" key="1">
    <source>
        <dbReference type="SAM" id="MobiDB-lite"/>
    </source>
</evidence>
<dbReference type="EMBL" id="KI282581">
    <property type="protein sequence ID" value="ESA14779.1"/>
    <property type="molecule type" value="Genomic_DNA"/>
</dbReference>
<evidence type="ECO:0000313" key="2">
    <source>
        <dbReference type="EMBL" id="ESA14779.1"/>
    </source>
</evidence>
<feature type="compositionally biased region" description="Polar residues" evidence="1">
    <location>
        <begin position="7"/>
        <end position="21"/>
    </location>
</feature>
<dbReference type="HOGENOM" id="CLU_1448429_0_0_1"/>
<proteinExistence type="predicted"/>
<sequence>MSFFFPKSNSPTRNVDPPSNDQFHEESQENQNVNQRQKRYLEFRYIDLNNNNAVYSSTPAILRIGDDDSDGSDTSPSENNNITGRLVESAYHHLPYHILHQQQYHYKNFLIYFTKHKAILIFFNDKSYFDVNRGLGDDNSGGYDTSPSENNNMAGRLVEFDDVMVKVAYHHRSSSIRGATSRVITFH</sequence>
<dbReference type="VEuPathDB" id="FungiDB:RhiirFUN_012312"/>